<dbReference type="FunFam" id="3.80.10.10:FF:001164">
    <property type="entry name" value="GH01279p"/>
    <property type="match status" value="1"/>
</dbReference>
<reference evidence="4 5" key="1">
    <citation type="submission" date="2015-04" db="EMBL/GenBank/DDBJ databases">
        <authorList>
            <person name="Syromyatnikov M.Y."/>
            <person name="Popov V.N."/>
        </authorList>
    </citation>
    <scope>NUCLEOTIDE SEQUENCE [LARGE SCALE GENOMIC DNA]</scope>
</reference>
<dbReference type="InterPro" id="IPR050333">
    <property type="entry name" value="SLRP"/>
</dbReference>
<dbReference type="SMART" id="SM00369">
    <property type="entry name" value="LRR_TYP"/>
    <property type="match status" value="8"/>
</dbReference>
<dbReference type="STRING" id="568069.A0A1J1J2M4"/>
<keyword evidence="2" id="KW-0677">Repeat</keyword>
<sequence length="478" mass="54735">MISRIKILLILTSVLITPIKCAICRFYLDTNSIYGCEMFEVNVTEENQTFEITGDHLSGYSDTNVTWLNVTDSGVLNFISLTIFETFANLQTADLSKVEVKEIRQENFLKIHSVRTIILEGNSIQKIPSMAFMNCWQLRDLRLNDNAIDTIEDYAFSTEWSVLLNYLTLSNNLIKTLPENAFAGLTSLSSLYLDGNQITELPENIFISLLSLRVLNLDNNHLVSLLPDLFTATFNLNYLSIRSNQLESLDFGLSYLDSLSELYIEHNKISFLESSFFYTANKLRIFEASWNNLSSIVNITFQNSLSNELQYVGLSHNSLTEIFPRNFQRLSNLRELRLNDNKISSLPNDIFARCFFAPCRGPSTIDLSNNELEVIDSKLFTETFDIQNLNLANNKISAIDRNTFGMLPNIKNIFLAGNLCFGDDFKEITREDMDKINESLEECYRKYDELNNSTYPKYSFTTMLITVTISAFLSQFTI</sequence>
<dbReference type="EMBL" id="CVRI01000066">
    <property type="protein sequence ID" value="CRL06044.1"/>
    <property type="molecule type" value="Genomic_DNA"/>
</dbReference>
<evidence type="ECO:0000256" key="1">
    <source>
        <dbReference type="ARBA" id="ARBA00022614"/>
    </source>
</evidence>
<keyword evidence="5" id="KW-1185">Reference proteome</keyword>
<evidence type="ECO:0000256" key="2">
    <source>
        <dbReference type="ARBA" id="ARBA00022737"/>
    </source>
</evidence>
<dbReference type="OrthoDB" id="6022531at2759"/>
<organism evidence="4 5">
    <name type="scientific">Clunio marinus</name>
    <dbReference type="NCBI Taxonomy" id="568069"/>
    <lineage>
        <taxon>Eukaryota</taxon>
        <taxon>Metazoa</taxon>
        <taxon>Ecdysozoa</taxon>
        <taxon>Arthropoda</taxon>
        <taxon>Hexapoda</taxon>
        <taxon>Insecta</taxon>
        <taxon>Pterygota</taxon>
        <taxon>Neoptera</taxon>
        <taxon>Endopterygota</taxon>
        <taxon>Diptera</taxon>
        <taxon>Nematocera</taxon>
        <taxon>Chironomoidea</taxon>
        <taxon>Chironomidae</taxon>
        <taxon>Clunio</taxon>
    </lineage>
</organism>
<evidence type="ECO:0000313" key="4">
    <source>
        <dbReference type="EMBL" id="CRL06044.1"/>
    </source>
</evidence>
<feature type="signal peptide" evidence="3">
    <location>
        <begin position="1"/>
        <end position="21"/>
    </location>
</feature>
<gene>
    <name evidence="4" type="ORF">CLUMA_CG019003</name>
</gene>
<dbReference type="PROSITE" id="PS51450">
    <property type="entry name" value="LRR"/>
    <property type="match status" value="4"/>
</dbReference>
<dbReference type="Pfam" id="PF13855">
    <property type="entry name" value="LRR_8"/>
    <property type="match status" value="4"/>
</dbReference>
<accession>A0A1J1J2M4</accession>
<dbReference type="SUPFAM" id="SSF52058">
    <property type="entry name" value="L domain-like"/>
    <property type="match status" value="1"/>
</dbReference>
<dbReference type="Gene3D" id="3.80.10.10">
    <property type="entry name" value="Ribonuclease Inhibitor"/>
    <property type="match status" value="4"/>
</dbReference>
<keyword evidence="1" id="KW-0433">Leucine-rich repeat</keyword>
<dbReference type="InterPro" id="IPR001611">
    <property type="entry name" value="Leu-rich_rpt"/>
</dbReference>
<protein>
    <submittedName>
        <fullName evidence="4">CLUMA_CG019003, isoform A</fullName>
    </submittedName>
</protein>
<evidence type="ECO:0000256" key="3">
    <source>
        <dbReference type="SAM" id="SignalP"/>
    </source>
</evidence>
<feature type="chain" id="PRO_5012859674" evidence="3">
    <location>
        <begin position="22"/>
        <end position="478"/>
    </location>
</feature>
<name>A0A1J1J2M4_9DIPT</name>
<dbReference type="AlphaFoldDB" id="A0A1J1J2M4"/>
<keyword evidence="3" id="KW-0732">Signal</keyword>
<proteinExistence type="predicted"/>
<dbReference type="InterPro" id="IPR032675">
    <property type="entry name" value="LRR_dom_sf"/>
</dbReference>
<dbReference type="SMART" id="SM00364">
    <property type="entry name" value="LRR_BAC"/>
    <property type="match status" value="4"/>
</dbReference>
<dbReference type="PANTHER" id="PTHR45712">
    <property type="entry name" value="AGAP008170-PA"/>
    <property type="match status" value="1"/>
</dbReference>
<dbReference type="PANTHER" id="PTHR45712:SF1">
    <property type="entry name" value="NEPHROCAN"/>
    <property type="match status" value="1"/>
</dbReference>
<evidence type="ECO:0000313" key="5">
    <source>
        <dbReference type="Proteomes" id="UP000183832"/>
    </source>
</evidence>
<dbReference type="InterPro" id="IPR003591">
    <property type="entry name" value="Leu-rich_rpt_typical-subtyp"/>
</dbReference>
<dbReference type="GO" id="GO:0005615">
    <property type="term" value="C:extracellular space"/>
    <property type="evidence" value="ECO:0007669"/>
    <property type="project" value="TreeGrafter"/>
</dbReference>
<dbReference type="Proteomes" id="UP000183832">
    <property type="component" value="Unassembled WGS sequence"/>
</dbReference>